<dbReference type="Proteomes" id="UP000320404">
    <property type="component" value="Unassembled WGS sequence"/>
</dbReference>
<dbReference type="InterPro" id="IPR036038">
    <property type="entry name" value="Aminotransferase-like"/>
</dbReference>
<evidence type="ECO:0000256" key="13">
    <source>
        <dbReference type="ARBA" id="ARBA00048798"/>
    </source>
</evidence>
<dbReference type="GO" id="GO:0052656">
    <property type="term" value="F:L-isoleucine-2-oxoglutarate transaminase activity"/>
    <property type="evidence" value="ECO:0007669"/>
    <property type="project" value="RHEA"/>
</dbReference>
<evidence type="ECO:0000256" key="7">
    <source>
        <dbReference type="ARBA" id="ARBA00013053"/>
    </source>
</evidence>
<comment type="function">
    <text evidence="2">Acts on leucine, isoleucine and valine.</text>
</comment>
<comment type="catalytic activity">
    <reaction evidence="14">
        <text>L-leucine + 2-oxoglutarate = 4-methyl-2-oxopentanoate + L-glutamate</text>
        <dbReference type="Rhea" id="RHEA:18321"/>
        <dbReference type="ChEBI" id="CHEBI:16810"/>
        <dbReference type="ChEBI" id="CHEBI:17865"/>
        <dbReference type="ChEBI" id="CHEBI:29985"/>
        <dbReference type="ChEBI" id="CHEBI:57427"/>
        <dbReference type="EC" id="2.6.1.42"/>
    </reaction>
</comment>
<evidence type="ECO:0000256" key="8">
    <source>
        <dbReference type="ARBA" id="ARBA00022898"/>
    </source>
</evidence>
<evidence type="ECO:0000256" key="2">
    <source>
        <dbReference type="ARBA" id="ARBA00003109"/>
    </source>
</evidence>
<comment type="catalytic activity">
    <reaction evidence="15">
        <text>4-amino-4-deoxychorismate = 4-aminobenzoate + pyruvate + H(+)</text>
        <dbReference type="Rhea" id="RHEA:16201"/>
        <dbReference type="ChEBI" id="CHEBI:15361"/>
        <dbReference type="ChEBI" id="CHEBI:15378"/>
        <dbReference type="ChEBI" id="CHEBI:17836"/>
        <dbReference type="ChEBI" id="CHEBI:58406"/>
        <dbReference type="EC" id="4.1.3.38"/>
    </reaction>
</comment>
<dbReference type="EC" id="2.6.1.42" evidence="7"/>
<evidence type="ECO:0000256" key="14">
    <source>
        <dbReference type="ARBA" id="ARBA00049229"/>
    </source>
</evidence>
<dbReference type="GO" id="GO:0008652">
    <property type="term" value="P:amino acid biosynthetic process"/>
    <property type="evidence" value="ECO:0007669"/>
    <property type="project" value="UniProtKB-ARBA"/>
</dbReference>
<dbReference type="CDD" id="cd01558">
    <property type="entry name" value="D-AAT_like"/>
    <property type="match status" value="1"/>
</dbReference>
<dbReference type="AlphaFoldDB" id="A0A520S6G4"/>
<keyword evidence="19" id="KW-0808">Transferase</keyword>
<reference evidence="19 20" key="1">
    <citation type="submission" date="2019-02" db="EMBL/GenBank/DDBJ databases">
        <title>Prokaryotic population dynamics and viral predation in marine succession experiment using metagenomics: the confinement effect.</title>
        <authorList>
            <person name="Haro-Moreno J.M."/>
            <person name="Rodriguez-Valera F."/>
            <person name="Lopez-Perez M."/>
        </authorList>
    </citation>
    <scope>NUCLEOTIDE SEQUENCE [LARGE SCALE GENOMIC DNA]</scope>
    <source>
        <strain evidence="19">MED-G158</strain>
    </source>
</reference>
<comment type="function">
    <text evidence="16">Involved in the biosynthesis of p-aminobenzoate (PABA), a precursor of tetrahydrofolate. Converts 4-amino-4-deoxychorismate into 4-aminobenzoate (PABA) and pyruvate.</text>
</comment>
<comment type="catalytic activity">
    <reaction evidence="13">
        <text>L-isoleucine + 2-oxoglutarate = (S)-3-methyl-2-oxopentanoate + L-glutamate</text>
        <dbReference type="Rhea" id="RHEA:24801"/>
        <dbReference type="ChEBI" id="CHEBI:16810"/>
        <dbReference type="ChEBI" id="CHEBI:29985"/>
        <dbReference type="ChEBI" id="CHEBI:35146"/>
        <dbReference type="ChEBI" id="CHEBI:58045"/>
        <dbReference type="EC" id="2.6.1.42"/>
    </reaction>
</comment>
<comment type="cofactor">
    <cofactor evidence="1">
        <name>pyridoxal 5'-phosphate</name>
        <dbReference type="ChEBI" id="CHEBI:597326"/>
    </cofactor>
</comment>
<organism evidence="19 20">
    <name type="scientific">OM182 bacterium</name>
    <dbReference type="NCBI Taxonomy" id="2510334"/>
    <lineage>
        <taxon>Bacteria</taxon>
        <taxon>Pseudomonadati</taxon>
        <taxon>Pseudomonadota</taxon>
        <taxon>Gammaproteobacteria</taxon>
        <taxon>OMG group</taxon>
        <taxon>OM182 clade</taxon>
    </lineage>
</organism>
<dbReference type="InterPro" id="IPR043132">
    <property type="entry name" value="BCAT-like_C"/>
</dbReference>
<dbReference type="PANTHER" id="PTHR42743:SF11">
    <property type="entry name" value="AMINODEOXYCHORISMATE LYASE"/>
    <property type="match status" value="1"/>
</dbReference>
<keyword evidence="19" id="KW-0032">Aminotransferase</keyword>
<evidence type="ECO:0000256" key="17">
    <source>
        <dbReference type="ARBA" id="ARBA00069174"/>
    </source>
</evidence>
<gene>
    <name evidence="19" type="ORF">EVA69_01050</name>
</gene>
<dbReference type="GO" id="GO:0052654">
    <property type="term" value="F:L-leucine-2-oxoglutarate transaminase activity"/>
    <property type="evidence" value="ECO:0007669"/>
    <property type="project" value="RHEA"/>
</dbReference>
<evidence type="ECO:0000256" key="1">
    <source>
        <dbReference type="ARBA" id="ARBA00001933"/>
    </source>
</evidence>
<dbReference type="InterPro" id="IPR050571">
    <property type="entry name" value="Class-IV_PLP-Dep_Aminotrnsfr"/>
</dbReference>
<evidence type="ECO:0000256" key="3">
    <source>
        <dbReference type="ARBA" id="ARBA00004824"/>
    </source>
</evidence>
<dbReference type="InterPro" id="IPR001544">
    <property type="entry name" value="Aminotrans_IV"/>
</dbReference>
<dbReference type="Pfam" id="PF01063">
    <property type="entry name" value="Aminotran_4"/>
    <property type="match status" value="1"/>
</dbReference>
<proteinExistence type="inferred from homology"/>
<comment type="similarity">
    <text evidence="6">Belongs to the class-IV pyridoxal-phosphate-dependent aminotransferase family.</text>
</comment>
<comment type="pathway">
    <text evidence="4">Amino-acid biosynthesis; L-valine biosynthesis; L-valine from pyruvate: step 4/4.</text>
</comment>
<evidence type="ECO:0000256" key="15">
    <source>
        <dbReference type="ARBA" id="ARBA00049529"/>
    </source>
</evidence>
<dbReference type="GO" id="GO:0008696">
    <property type="term" value="F:4-amino-4-deoxychorismate lyase activity"/>
    <property type="evidence" value="ECO:0007669"/>
    <property type="project" value="UniProtKB-EC"/>
</dbReference>
<evidence type="ECO:0000256" key="12">
    <source>
        <dbReference type="ARBA" id="ARBA00048212"/>
    </source>
</evidence>
<comment type="caution">
    <text evidence="19">The sequence shown here is derived from an EMBL/GenBank/DDBJ whole genome shotgun (WGS) entry which is preliminary data.</text>
</comment>
<comment type="pathway">
    <text evidence="3">Amino-acid biosynthesis; L-isoleucine biosynthesis; L-isoleucine from 2-oxobutanoate: step 4/4.</text>
</comment>
<dbReference type="GO" id="GO:0052655">
    <property type="term" value="F:L-valine-2-oxoglutarate transaminase activity"/>
    <property type="evidence" value="ECO:0007669"/>
    <property type="project" value="RHEA"/>
</dbReference>
<dbReference type="GO" id="GO:0005829">
    <property type="term" value="C:cytosol"/>
    <property type="evidence" value="ECO:0007669"/>
    <property type="project" value="TreeGrafter"/>
</dbReference>
<dbReference type="InterPro" id="IPR043131">
    <property type="entry name" value="BCAT-like_N"/>
</dbReference>
<dbReference type="SUPFAM" id="SSF56752">
    <property type="entry name" value="D-aminoacid aminotransferase-like PLP-dependent enzymes"/>
    <property type="match status" value="1"/>
</dbReference>
<dbReference type="EMBL" id="SHAH01000007">
    <property type="protein sequence ID" value="RZO78041.1"/>
    <property type="molecule type" value="Genomic_DNA"/>
</dbReference>
<evidence type="ECO:0000256" key="9">
    <source>
        <dbReference type="ARBA" id="ARBA00022909"/>
    </source>
</evidence>
<protein>
    <recommendedName>
        <fullName evidence="17">Aminodeoxychorismate lyase</fullName>
        <ecNumber evidence="7">2.6.1.42</ecNumber>
        <ecNumber evidence="11">4.1.3.38</ecNumber>
    </recommendedName>
    <alternativeName>
        <fullName evidence="18">4-amino-4-deoxychorismate lyase</fullName>
    </alternativeName>
</protein>
<dbReference type="Gene3D" id="3.20.10.10">
    <property type="entry name" value="D-amino Acid Aminotransferase, subunit A, domain 2"/>
    <property type="match status" value="1"/>
</dbReference>
<name>A0A520S6G4_9GAMM</name>
<evidence type="ECO:0000256" key="6">
    <source>
        <dbReference type="ARBA" id="ARBA00009320"/>
    </source>
</evidence>
<evidence type="ECO:0000256" key="10">
    <source>
        <dbReference type="ARBA" id="ARBA00035633"/>
    </source>
</evidence>
<sequence>MKPKKIEEKTLSRIVYLNGKYLPAEEAKVSIFDRGYIFGDGVYEVVPVFEAAVVDKQYFLERLDRSLNEIQIDWPCSKEEYLQVMSELVKRNNLREGVVYSQVTRGVAVRDFPFPENTAPAFMAFSTEMNLLNSPAAATGIKVATTADLRWKRRDIKSINLLGQCMAKQDAVSKGAKEGWMVEDGFVTEGVSSSAYIVKDSKIVTRPLSNLILPGIRRRTLLELAEQTGIEIEERLFTVEEAIAADEAFISSATTMALGVVDIDGHQIGNGTPGPITQKMRQLYTDRVLTEARLI</sequence>
<comment type="pathway">
    <text evidence="5">Amino-acid biosynthesis; L-leucine biosynthesis; L-leucine from 3-methyl-2-oxobutanoate: step 4/4.</text>
</comment>
<evidence type="ECO:0000256" key="4">
    <source>
        <dbReference type="ARBA" id="ARBA00004931"/>
    </source>
</evidence>
<keyword evidence="8" id="KW-0663">Pyridoxal phosphate</keyword>
<evidence type="ECO:0000256" key="5">
    <source>
        <dbReference type="ARBA" id="ARBA00005072"/>
    </source>
</evidence>
<comment type="catalytic activity">
    <reaction evidence="12">
        <text>L-valine + 2-oxoglutarate = 3-methyl-2-oxobutanoate + L-glutamate</text>
        <dbReference type="Rhea" id="RHEA:24813"/>
        <dbReference type="ChEBI" id="CHEBI:11851"/>
        <dbReference type="ChEBI" id="CHEBI:16810"/>
        <dbReference type="ChEBI" id="CHEBI:29985"/>
        <dbReference type="ChEBI" id="CHEBI:57762"/>
        <dbReference type="EC" id="2.6.1.42"/>
    </reaction>
</comment>
<dbReference type="Gene3D" id="3.30.470.10">
    <property type="match status" value="1"/>
</dbReference>
<dbReference type="EC" id="4.1.3.38" evidence="11"/>
<evidence type="ECO:0000256" key="11">
    <source>
        <dbReference type="ARBA" id="ARBA00035676"/>
    </source>
</evidence>
<comment type="pathway">
    <text evidence="10">Cofactor biosynthesis; tetrahydrofolate biosynthesis; 4-aminobenzoate from chorismate: step 2/2.</text>
</comment>
<evidence type="ECO:0000256" key="16">
    <source>
        <dbReference type="ARBA" id="ARBA00054027"/>
    </source>
</evidence>
<evidence type="ECO:0000313" key="20">
    <source>
        <dbReference type="Proteomes" id="UP000320404"/>
    </source>
</evidence>
<accession>A0A520S6G4</accession>
<dbReference type="GO" id="GO:0046656">
    <property type="term" value="P:folic acid biosynthetic process"/>
    <property type="evidence" value="ECO:0007669"/>
    <property type="project" value="UniProtKB-KW"/>
</dbReference>
<evidence type="ECO:0000313" key="19">
    <source>
        <dbReference type="EMBL" id="RZO78041.1"/>
    </source>
</evidence>
<dbReference type="NCBIfam" id="NF005209">
    <property type="entry name" value="PRK06680.1"/>
    <property type="match status" value="1"/>
</dbReference>
<evidence type="ECO:0000256" key="18">
    <source>
        <dbReference type="ARBA" id="ARBA00080135"/>
    </source>
</evidence>
<keyword evidence="9" id="KW-0289">Folate biosynthesis</keyword>
<dbReference type="FunFam" id="3.20.10.10:FF:000002">
    <property type="entry name" value="D-alanine aminotransferase"/>
    <property type="match status" value="1"/>
</dbReference>
<dbReference type="PANTHER" id="PTHR42743">
    <property type="entry name" value="AMINO-ACID AMINOTRANSFERASE"/>
    <property type="match status" value="1"/>
</dbReference>